<dbReference type="PANTHER" id="PTHR43479">
    <property type="entry name" value="ACREF/ENVCD OPERON REPRESSOR-RELATED"/>
    <property type="match status" value="1"/>
</dbReference>
<organism evidence="4 5">
    <name type="scientific">Persephonella atlantica</name>
    <dbReference type="NCBI Taxonomy" id="2699429"/>
    <lineage>
        <taxon>Bacteria</taxon>
        <taxon>Pseudomonadati</taxon>
        <taxon>Aquificota</taxon>
        <taxon>Aquificia</taxon>
        <taxon>Aquificales</taxon>
        <taxon>Hydrogenothermaceae</taxon>
        <taxon>Persephonella</taxon>
    </lineage>
</organism>
<dbReference type="Pfam" id="PF00440">
    <property type="entry name" value="TetR_N"/>
    <property type="match status" value="1"/>
</dbReference>
<evidence type="ECO:0000259" key="3">
    <source>
        <dbReference type="PROSITE" id="PS50977"/>
    </source>
</evidence>
<keyword evidence="1 2" id="KW-0238">DNA-binding</keyword>
<proteinExistence type="predicted"/>
<evidence type="ECO:0000313" key="4">
    <source>
        <dbReference type="EMBL" id="MBK3331722.1"/>
    </source>
</evidence>
<gene>
    <name evidence="4" type="ORF">GWK41_01420</name>
</gene>
<dbReference type="Proteomes" id="UP000772812">
    <property type="component" value="Unassembled WGS sequence"/>
</dbReference>
<sequence>MSQSTRERLIKSAIKVFSEKGFFNAKVSDIVRDAGLAQGTFYLYFRSKEEIFLEIVQMIAGQIFGIIEKYSVYEDRPSRIIKLFGREIFKVLYEYREIAYIFFFQVICAGEEFQKIYFNVSQKIRDFYLKKLSTDTQALLKAEILIGFGKRLVEFDMLMENKSFIHIVSRFEDAVDLILGEHR</sequence>
<dbReference type="PROSITE" id="PS50977">
    <property type="entry name" value="HTH_TETR_2"/>
    <property type="match status" value="1"/>
</dbReference>
<protein>
    <submittedName>
        <fullName evidence="4">TetR/AcrR family transcriptional regulator</fullName>
    </submittedName>
</protein>
<evidence type="ECO:0000256" key="2">
    <source>
        <dbReference type="PROSITE-ProRule" id="PRU00335"/>
    </source>
</evidence>
<keyword evidence="5" id="KW-1185">Reference proteome</keyword>
<dbReference type="EMBL" id="JAACYA010000001">
    <property type="protein sequence ID" value="MBK3331722.1"/>
    <property type="molecule type" value="Genomic_DNA"/>
</dbReference>
<dbReference type="SUPFAM" id="SSF46689">
    <property type="entry name" value="Homeodomain-like"/>
    <property type="match status" value="1"/>
</dbReference>
<evidence type="ECO:0000256" key="1">
    <source>
        <dbReference type="ARBA" id="ARBA00023125"/>
    </source>
</evidence>
<dbReference type="PRINTS" id="PR00455">
    <property type="entry name" value="HTHTETR"/>
</dbReference>
<dbReference type="InterPro" id="IPR050624">
    <property type="entry name" value="HTH-type_Tx_Regulator"/>
</dbReference>
<comment type="caution">
    <text evidence="4">The sequence shown here is derived from an EMBL/GenBank/DDBJ whole genome shotgun (WGS) entry which is preliminary data.</text>
</comment>
<accession>A0ABS1GG15</accession>
<dbReference type="PANTHER" id="PTHR43479:SF8">
    <property type="entry name" value="TRANSCRIPTIONAL REGULATOR, TETR FAMILY"/>
    <property type="match status" value="1"/>
</dbReference>
<feature type="DNA-binding region" description="H-T-H motif" evidence="2">
    <location>
        <begin position="26"/>
        <end position="45"/>
    </location>
</feature>
<feature type="domain" description="HTH tetR-type" evidence="3">
    <location>
        <begin position="3"/>
        <end position="63"/>
    </location>
</feature>
<dbReference type="RefSeq" id="WP_200673129.1">
    <property type="nucleotide sequence ID" value="NZ_JAACYA010000001.1"/>
</dbReference>
<dbReference type="Gene3D" id="1.10.10.60">
    <property type="entry name" value="Homeodomain-like"/>
    <property type="match status" value="1"/>
</dbReference>
<dbReference type="InterPro" id="IPR009057">
    <property type="entry name" value="Homeodomain-like_sf"/>
</dbReference>
<dbReference type="InterPro" id="IPR001647">
    <property type="entry name" value="HTH_TetR"/>
</dbReference>
<dbReference type="Gene3D" id="1.10.357.10">
    <property type="entry name" value="Tetracycline Repressor, domain 2"/>
    <property type="match status" value="1"/>
</dbReference>
<name>A0ABS1GG15_9AQUI</name>
<reference evidence="4 5" key="1">
    <citation type="journal article" date="2021" name="Syst. Appl. Microbiol.">
        <title>Persephonella atlantica sp. nov.: How to adapt to physico-chemical gradients in high temperature hydrothermal habitats.</title>
        <authorList>
            <person name="Francois D.X."/>
            <person name="Godfroy A."/>
            <person name="Mathien C."/>
            <person name="Aube J."/>
            <person name="Cathalot C."/>
            <person name="Lesongeur F."/>
            <person name="L'Haridon S."/>
            <person name="Philippon X."/>
            <person name="Roussel E.G."/>
        </authorList>
    </citation>
    <scope>NUCLEOTIDE SEQUENCE [LARGE SCALE GENOMIC DNA]</scope>
    <source>
        <strain evidence="4 5">MO1340</strain>
    </source>
</reference>
<evidence type="ECO:0000313" key="5">
    <source>
        <dbReference type="Proteomes" id="UP000772812"/>
    </source>
</evidence>